<dbReference type="PANTHER" id="PTHR34873:SF3">
    <property type="entry name" value="ADDICTION MODULE TOXIN, HICA FAMILY"/>
    <property type="match status" value="1"/>
</dbReference>
<comment type="caution">
    <text evidence="8">The sequence shown here is derived from an EMBL/GenBank/DDBJ whole genome shotgun (WGS) entry which is preliminary data.</text>
</comment>
<keyword evidence="5" id="KW-0378">Hydrolase</keyword>
<proteinExistence type="inferred from homology"/>
<protein>
    <recommendedName>
        <fullName evidence="10">RNA binding protein YcfA (HicA-like mRNA interferase family)</fullName>
    </recommendedName>
</protein>
<evidence type="ECO:0000256" key="3">
    <source>
        <dbReference type="ARBA" id="ARBA00022722"/>
    </source>
</evidence>
<sequence>MPPLPSEPGARIVRALEREGFKVARIAGSHHIMRHPDGRGTTVPVHADRDLAKGTLRGILNNGGLTIDELDL</sequence>
<dbReference type="Gene3D" id="3.30.920.30">
    <property type="entry name" value="Hypothetical protein"/>
    <property type="match status" value="1"/>
</dbReference>
<dbReference type="SUPFAM" id="SSF54786">
    <property type="entry name" value="YcfA/nrd intein domain"/>
    <property type="match status" value="1"/>
</dbReference>
<dbReference type="PANTHER" id="PTHR34873">
    <property type="entry name" value="SSR1766 PROTEIN"/>
    <property type="match status" value="1"/>
</dbReference>
<comment type="similarity">
    <text evidence="1">Belongs to the HicA mRNA interferase family.</text>
</comment>
<evidence type="ECO:0000256" key="5">
    <source>
        <dbReference type="ARBA" id="ARBA00022801"/>
    </source>
</evidence>
<keyword evidence="7" id="KW-0346">Stress response</keyword>
<evidence type="ECO:0000256" key="7">
    <source>
        <dbReference type="ARBA" id="ARBA00023016"/>
    </source>
</evidence>
<dbReference type="Proteomes" id="UP001501074">
    <property type="component" value="Unassembled WGS sequence"/>
</dbReference>
<dbReference type="InterPro" id="IPR038570">
    <property type="entry name" value="HicA_sf"/>
</dbReference>
<dbReference type="Pfam" id="PF07927">
    <property type="entry name" value="HicA_toxin"/>
    <property type="match status" value="1"/>
</dbReference>
<dbReference type="InterPro" id="IPR012933">
    <property type="entry name" value="HicA_mRNA_interferase"/>
</dbReference>
<keyword evidence="6" id="KW-0694">RNA-binding</keyword>
<evidence type="ECO:0000256" key="1">
    <source>
        <dbReference type="ARBA" id="ARBA00006620"/>
    </source>
</evidence>
<keyword evidence="3" id="KW-0540">Nuclease</keyword>
<accession>A0ABP6ZLT8</accession>
<evidence type="ECO:0000313" key="8">
    <source>
        <dbReference type="EMBL" id="GAA3608735.1"/>
    </source>
</evidence>
<keyword evidence="9" id="KW-1185">Reference proteome</keyword>
<evidence type="ECO:0000313" key="9">
    <source>
        <dbReference type="Proteomes" id="UP001501074"/>
    </source>
</evidence>
<reference evidence="9" key="1">
    <citation type="journal article" date="2019" name="Int. J. Syst. Evol. Microbiol.">
        <title>The Global Catalogue of Microorganisms (GCM) 10K type strain sequencing project: providing services to taxonomists for standard genome sequencing and annotation.</title>
        <authorList>
            <consortium name="The Broad Institute Genomics Platform"/>
            <consortium name="The Broad Institute Genome Sequencing Center for Infectious Disease"/>
            <person name="Wu L."/>
            <person name="Ma J."/>
        </authorList>
    </citation>
    <scope>NUCLEOTIDE SEQUENCE [LARGE SCALE GENOMIC DNA]</scope>
    <source>
        <strain evidence="9">JCM 16902</strain>
    </source>
</reference>
<gene>
    <name evidence="8" type="ORF">GCM10022223_25970</name>
</gene>
<evidence type="ECO:0000256" key="4">
    <source>
        <dbReference type="ARBA" id="ARBA00022759"/>
    </source>
</evidence>
<keyword evidence="2" id="KW-1277">Toxin-antitoxin system</keyword>
<evidence type="ECO:0000256" key="2">
    <source>
        <dbReference type="ARBA" id="ARBA00022649"/>
    </source>
</evidence>
<name>A0ABP6ZLT8_9ACTN</name>
<keyword evidence="4" id="KW-0255">Endonuclease</keyword>
<dbReference type="RefSeq" id="WP_231483573.1">
    <property type="nucleotide sequence ID" value="NZ_BAAAZO010000003.1"/>
</dbReference>
<evidence type="ECO:0008006" key="10">
    <source>
        <dbReference type="Google" id="ProtNLM"/>
    </source>
</evidence>
<organism evidence="8 9">
    <name type="scientific">Kineosporia mesophila</name>
    <dbReference type="NCBI Taxonomy" id="566012"/>
    <lineage>
        <taxon>Bacteria</taxon>
        <taxon>Bacillati</taxon>
        <taxon>Actinomycetota</taxon>
        <taxon>Actinomycetes</taxon>
        <taxon>Kineosporiales</taxon>
        <taxon>Kineosporiaceae</taxon>
        <taxon>Kineosporia</taxon>
    </lineage>
</organism>
<evidence type="ECO:0000256" key="6">
    <source>
        <dbReference type="ARBA" id="ARBA00022884"/>
    </source>
</evidence>
<dbReference type="EMBL" id="BAAAZO010000003">
    <property type="protein sequence ID" value="GAA3608735.1"/>
    <property type="molecule type" value="Genomic_DNA"/>
</dbReference>